<dbReference type="Proteomes" id="UP000007954">
    <property type="component" value="Chromosome"/>
</dbReference>
<evidence type="ECO:0000259" key="9">
    <source>
        <dbReference type="PROSITE" id="PS51790"/>
    </source>
</evidence>
<organism evidence="10 11">
    <name type="scientific">Haloquadratum walsbyi (strain DSM 16854 / JCM 12705 / C23)</name>
    <dbReference type="NCBI Taxonomy" id="768065"/>
    <lineage>
        <taxon>Archaea</taxon>
        <taxon>Methanobacteriati</taxon>
        <taxon>Methanobacteriota</taxon>
        <taxon>Stenosarchaea group</taxon>
        <taxon>Halobacteria</taxon>
        <taxon>Halobacteriales</taxon>
        <taxon>Haloferacaceae</taxon>
        <taxon>Haloquadratum</taxon>
    </lineage>
</organism>
<dbReference type="OrthoDB" id="5961at2157"/>
<dbReference type="Gene3D" id="2.170.150.20">
    <property type="entry name" value="Peptide methionine sulfoxide reductase"/>
    <property type="match status" value="1"/>
</dbReference>
<comment type="similarity">
    <text evidence="2">Belongs to the MsrB Met sulfoxide reductase family.</text>
</comment>
<dbReference type="GO" id="GO:0046872">
    <property type="term" value="F:metal ion binding"/>
    <property type="evidence" value="ECO:0007669"/>
    <property type="project" value="UniProtKB-KW"/>
</dbReference>
<evidence type="ECO:0000256" key="8">
    <source>
        <dbReference type="SAM" id="MobiDB-lite"/>
    </source>
</evidence>
<evidence type="ECO:0000256" key="6">
    <source>
        <dbReference type="ARBA" id="ARBA00023002"/>
    </source>
</evidence>
<keyword evidence="5" id="KW-0862">Zinc</keyword>
<dbReference type="KEGG" id="hwc:Hqrw_3332"/>
<keyword evidence="6 10" id="KW-0560">Oxidoreductase</keyword>
<dbReference type="GO" id="GO:0030091">
    <property type="term" value="P:protein repair"/>
    <property type="evidence" value="ECO:0007669"/>
    <property type="project" value="InterPro"/>
</dbReference>
<proteinExistence type="inferred from homology"/>
<dbReference type="GeneID" id="12448142"/>
<accession>G0LLY6</accession>
<evidence type="ECO:0000256" key="3">
    <source>
        <dbReference type="ARBA" id="ARBA00012499"/>
    </source>
</evidence>
<dbReference type="GO" id="GO:0006979">
    <property type="term" value="P:response to oxidative stress"/>
    <property type="evidence" value="ECO:0007669"/>
    <property type="project" value="InterPro"/>
</dbReference>
<dbReference type="GO" id="GO:0005737">
    <property type="term" value="C:cytoplasm"/>
    <property type="evidence" value="ECO:0007669"/>
    <property type="project" value="TreeGrafter"/>
</dbReference>
<comment type="cofactor">
    <cofactor evidence="1">
        <name>Zn(2+)</name>
        <dbReference type="ChEBI" id="CHEBI:29105"/>
    </cofactor>
</comment>
<dbReference type="RefSeq" id="WP_014556553.1">
    <property type="nucleotide sequence ID" value="NC_017459.1"/>
</dbReference>
<dbReference type="InterPro" id="IPR002579">
    <property type="entry name" value="Met_Sox_Rdtase_MsrB_dom"/>
</dbReference>
<dbReference type="PROSITE" id="PS51790">
    <property type="entry name" value="MSRB"/>
    <property type="match status" value="1"/>
</dbReference>
<comment type="catalytic activity">
    <reaction evidence="7">
        <text>L-methionyl-[protein] + [thioredoxin]-disulfide + H2O = L-methionyl-(R)-S-oxide-[protein] + [thioredoxin]-dithiol</text>
        <dbReference type="Rhea" id="RHEA:24164"/>
        <dbReference type="Rhea" id="RHEA-COMP:10698"/>
        <dbReference type="Rhea" id="RHEA-COMP:10700"/>
        <dbReference type="Rhea" id="RHEA-COMP:12313"/>
        <dbReference type="Rhea" id="RHEA-COMP:12314"/>
        <dbReference type="ChEBI" id="CHEBI:15377"/>
        <dbReference type="ChEBI" id="CHEBI:16044"/>
        <dbReference type="ChEBI" id="CHEBI:29950"/>
        <dbReference type="ChEBI" id="CHEBI:45764"/>
        <dbReference type="ChEBI" id="CHEBI:50058"/>
        <dbReference type="EC" id="1.8.4.12"/>
    </reaction>
</comment>
<feature type="region of interest" description="Disordered" evidence="8">
    <location>
        <begin position="1"/>
        <end position="25"/>
    </location>
</feature>
<reference evidence="10 11" key="1">
    <citation type="journal article" date="2011" name="PLoS ONE">
        <title>Haloquadratum walsbyi: limited diversity in a global pond.</title>
        <authorList>
            <person name="Dyall-Smith M."/>
            <person name="Pfeiffer F."/>
            <person name="Klee K."/>
            <person name="Palm P."/>
            <person name="Gross K."/>
            <person name="Schuster S.C."/>
            <person name="Rampp M."/>
            <person name="Oesterhelt D."/>
        </authorList>
    </citation>
    <scope>NUCLEOTIDE SEQUENCE [LARGE SCALE GENOMIC DNA]</scope>
    <source>
        <strain evidence="11">DSM 16854 / JCM 12705 / C23</strain>
    </source>
</reference>
<feature type="region of interest" description="Disordered" evidence="8">
    <location>
        <begin position="38"/>
        <end position="57"/>
    </location>
</feature>
<dbReference type="InterPro" id="IPR011057">
    <property type="entry name" value="Mss4-like_sf"/>
</dbReference>
<dbReference type="AlphaFoldDB" id="G0LLY6"/>
<evidence type="ECO:0000256" key="1">
    <source>
        <dbReference type="ARBA" id="ARBA00001947"/>
    </source>
</evidence>
<evidence type="ECO:0000256" key="7">
    <source>
        <dbReference type="ARBA" id="ARBA00048488"/>
    </source>
</evidence>
<evidence type="ECO:0000313" key="11">
    <source>
        <dbReference type="Proteomes" id="UP000007954"/>
    </source>
</evidence>
<dbReference type="EMBL" id="FR746099">
    <property type="protein sequence ID" value="CCC41106.1"/>
    <property type="molecule type" value="Genomic_DNA"/>
</dbReference>
<dbReference type="GO" id="GO:0033743">
    <property type="term" value="F:peptide-methionine (R)-S-oxide reductase activity"/>
    <property type="evidence" value="ECO:0007669"/>
    <property type="project" value="UniProtKB-EC"/>
</dbReference>
<evidence type="ECO:0000256" key="5">
    <source>
        <dbReference type="ARBA" id="ARBA00022833"/>
    </source>
</evidence>
<dbReference type="Pfam" id="PF01641">
    <property type="entry name" value="SelR"/>
    <property type="match status" value="1"/>
</dbReference>
<dbReference type="InterPro" id="IPR028427">
    <property type="entry name" value="Met_Sox_Rdtase_MsrB"/>
</dbReference>
<sequence length="151" mass="16826">MSESESETNTNSNEDTLPSTESEWREILTDEQYEILRERGTEPRFGGPDIEPDDDGQYRCAGCDAPLFNSETKFDSGTGWPSFFDANEKGVETKVDTRHGMERIEVVCRRCGGHLGHVFEDGPEPTGQRYCINAVALDNDSNADADADPDR</sequence>
<keyword evidence="4" id="KW-0479">Metal-binding</keyword>
<gene>
    <name evidence="10" type="primary">msrB2</name>
    <name evidence="10" type="ordered locus">Hqrw_3332</name>
</gene>
<dbReference type="PANTHER" id="PTHR10173:SF52">
    <property type="entry name" value="METHIONINE-R-SULFOXIDE REDUCTASE B1"/>
    <property type="match status" value="1"/>
</dbReference>
<dbReference type="HOGENOM" id="CLU_031040_8_5_2"/>
<feature type="domain" description="MsrB" evidence="9">
    <location>
        <begin position="21"/>
        <end position="142"/>
    </location>
</feature>
<dbReference type="NCBIfam" id="TIGR00357">
    <property type="entry name" value="peptide-methionine (R)-S-oxide reductase MsrB"/>
    <property type="match status" value="1"/>
</dbReference>
<dbReference type="EC" id="1.8.4.12" evidence="3"/>
<evidence type="ECO:0000313" key="10">
    <source>
        <dbReference type="EMBL" id="CCC41106.1"/>
    </source>
</evidence>
<evidence type="ECO:0000256" key="2">
    <source>
        <dbReference type="ARBA" id="ARBA00007174"/>
    </source>
</evidence>
<dbReference type="FunFam" id="2.170.150.20:FF:000001">
    <property type="entry name" value="Peptide methionine sulfoxide reductase MsrB"/>
    <property type="match status" value="1"/>
</dbReference>
<dbReference type="SUPFAM" id="SSF51316">
    <property type="entry name" value="Mss4-like"/>
    <property type="match status" value="1"/>
</dbReference>
<dbReference type="PANTHER" id="PTHR10173">
    <property type="entry name" value="METHIONINE SULFOXIDE REDUCTASE"/>
    <property type="match status" value="1"/>
</dbReference>
<evidence type="ECO:0000256" key="4">
    <source>
        <dbReference type="ARBA" id="ARBA00022723"/>
    </source>
</evidence>
<name>G0LLY6_HALWC</name>
<protein>
    <recommendedName>
        <fullName evidence="3">peptide-methionine (R)-S-oxide reductase</fullName>
        <ecNumber evidence="3">1.8.4.12</ecNumber>
    </recommendedName>
</protein>